<sequence>MDANSKQRILNNIRRFASYMDAIPGLPFGIGLDPLIGLIPGIGDFAGVLISLYQVYLSSQFGVPFTLLGMMLLNIIIDALIGMIPAIGDILDVVYKANVYNLQLLENWLAKNDETFVREGKSGGQFVNKKPL</sequence>
<accession>A0ABR2WDB4</accession>
<dbReference type="PANTHER" id="PTHR35519">
    <property type="entry name" value="MEMBRANE PROTEINS"/>
    <property type="match status" value="1"/>
</dbReference>
<evidence type="ECO:0000313" key="2">
    <source>
        <dbReference type="EMBL" id="KAK9759499.1"/>
    </source>
</evidence>
<dbReference type="Pfam" id="PF13430">
    <property type="entry name" value="DUF4112"/>
    <property type="match status" value="1"/>
</dbReference>
<keyword evidence="1" id="KW-1133">Transmembrane helix</keyword>
<keyword evidence="3" id="KW-1185">Reference proteome</keyword>
<protein>
    <recommendedName>
        <fullName evidence="4">DUF4112 domain-containing protein</fullName>
    </recommendedName>
</protein>
<evidence type="ECO:0000256" key="1">
    <source>
        <dbReference type="SAM" id="Phobius"/>
    </source>
</evidence>
<feature type="transmembrane region" description="Helical" evidence="1">
    <location>
        <begin position="65"/>
        <end position="87"/>
    </location>
</feature>
<evidence type="ECO:0008006" key="4">
    <source>
        <dbReference type="Google" id="ProtNLM"/>
    </source>
</evidence>
<dbReference type="InterPro" id="IPR025187">
    <property type="entry name" value="DUF4112"/>
</dbReference>
<dbReference type="Proteomes" id="UP001479436">
    <property type="component" value="Unassembled WGS sequence"/>
</dbReference>
<organism evidence="2 3">
    <name type="scientific">Basidiobolus ranarum</name>
    <dbReference type="NCBI Taxonomy" id="34480"/>
    <lineage>
        <taxon>Eukaryota</taxon>
        <taxon>Fungi</taxon>
        <taxon>Fungi incertae sedis</taxon>
        <taxon>Zoopagomycota</taxon>
        <taxon>Entomophthoromycotina</taxon>
        <taxon>Basidiobolomycetes</taxon>
        <taxon>Basidiobolales</taxon>
        <taxon>Basidiobolaceae</taxon>
        <taxon>Basidiobolus</taxon>
    </lineage>
</organism>
<dbReference type="PANTHER" id="PTHR35519:SF2">
    <property type="entry name" value="PH DOMAIN PROTEIN"/>
    <property type="match status" value="1"/>
</dbReference>
<reference evidence="2 3" key="1">
    <citation type="submission" date="2023-04" db="EMBL/GenBank/DDBJ databases">
        <title>Genome of Basidiobolus ranarum AG-B5.</title>
        <authorList>
            <person name="Stajich J.E."/>
            <person name="Carter-House D."/>
            <person name="Gryganskyi A."/>
        </authorList>
    </citation>
    <scope>NUCLEOTIDE SEQUENCE [LARGE SCALE GENOMIC DNA]</scope>
    <source>
        <strain evidence="2 3">AG-B5</strain>
    </source>
</reference>
<evidence type="ECO:0000313" key="3">
    <source>
        <dbReference type="Proteomes" id="UP001479436"/>
    </source>
</evidence>
<comment type="caution">
    <text evidence="2">The sequence shown here is derived from an EMBL/GenBank/DDBJ whole genome shotgun (WGS) entry which is preliminary data.</text>
</comment>
<keyword evidence="1" id="KW-0812">Transmembrane</keyword>
<gene>
    <name evidence="2" type="ORF">K7432_017460</name>
</gene>
<proteinExistence type="predicted"/>
<keyword evidence="1" id="KW-0472">Membrane</keyword>
<dbReference type="EMBL" id="JASJQH010003794">
    <property type="protein sequence ID" value="KAK9759499.1"/>
    <property type="molecule type" value="Genomic_DNA"/>
</dbReference>
<name>A0ABR2WDB4_9FUNG</name>
<feature type="transmembrane region" description="Helical" evidence="1">
    <location>
        <begin position="35"/>
        <end position="53"/>
    </location>
</feature>